<dbReference type="PROSITE" id="PS51462">
    <property type="entry name" value="NUDIX"/>
    <property type="match status" value="1"/>
</dbReference>
<dbReference type="InterPro" id="IPR015797">
    <property type="entry name" value="NUDIX_hydrolase-like_dom_sf"/>
</dbReference>
<keyword evidence="6" id="KW-1185">Reference proteome</keyword>
<organism evidence="5 6">
    <name type="scientific">Aciditerrimonas ferrireducens</name>
    <dbReference type="NCBI Taxonomy" id="667306"/>
    <lineage>
        <taxon>Bacteria</taxon>
        <taxon>Bacillati</taxon>
        <taxon>Actinomycetota</taxon>
        <taxon>Acidimicrobiia</taxon>
        <taxon>Acidimicrobiales</taxon>
        <taxon>Acidimicrobiaceae</taxon>
        <taxon>Aciditerrimonas</taxon>
    </lineage>
</organism>
<evidence type="ECO:0000256" key="2">
    <source>
        <dbReference type="ARBA" id="ARBA00022801"/>
    </source>
</evidence>
<evidence type="ECO:0000313" key="5">
    <source>
        <dbReference type="EMBL" id="MFC0083026.1"/>
    </source>
</evidence>
<protein>
    <submittedName>
        <fullName evidence="5">NUDIX hydrolase</fullName>
    </submittedName>
</protein>
<name>A0ABV6C5S7_9ACTN</name>
<keyword evidence="2 3" id="KW-0378">Hydrolase</keyword>
<dbReference type="GO" id="GO:0016787">
    <property type="term" value="F:hydrolase activity"/>
    <property type="evidence" value="ECO:0007669"/>
    <property type="project" value="UniProtKB-KW"/>
</dbReference>
<evidence type="ECO:0000259" key="4">
    <source>
        <dbReference type="PROSITE" id="PS51462"/>
    </source>
</evidence>
<dbReference type="PRINTS" id="PR00502">
    <property type="entry name" value="NUDIXFAMILY"/>
</dbReference>
<reference evidence="5 6" key="1">
    <citation type="submission" date="2024-09" db="EMBL/GenBank/DDBJ databases">
        <authorList>
            <person name="Sun Q."/>
            <person name="Mori K."/>
        </authorList>
    </citation>
    <scope>NUCLEOTIDE SEQUENCE [LARGE SCALE GENOMIC DNA]</scope>
    <source>
        <strain evidence="5 6">JCM 15389</strain>
    </source>
</reference>
<proteinExistence type="inferred from homology"/>
<evidence type="ECO:0000256" key="3">
    <source>
        <dbReference type="RuleBase" id="RU003476"/>
    </source>
</evidence>
<dbReference type="Gene3D" id="3.90.79.10">
    <property type="entry name" value="Nucleoside Triphosphate Pyrophosphohydrolase"/>
    <property type="match status" value="1"/>
</dbReference>
<evidence type="ECO:0000256" key="1">
    <source>
        <dbReference type="ARBA" id="ARBA00005582"/>
    </source>
</evidence>
<dbReference type="InterPro" id="IPR020476">
    <property type="entry name" value="Nudix_hydrolase"/>
</dbReference>
<dbReference type="InterPro" id="IPR020084">
    <property type="entry name" value="NUDIX_hydrolase_CS"/>
</dbReference>
<dbReference type="PANTHER" id="PTHR43736">
    <property type="entry name" value="ADP-RIBOSE PYROPHOSPHATASE"/>
    <property type="match status" value="1"/>
</dbReference>
<dbReference type="RefSeq" id="WP_377790758.1">
    <property type="nucleotide sequence ID" value="NZ_JBHLYQ010000223.1"/>
</dbReference>
<sequence>MRRPELAVGAVCVHRERLLLVQRAHPPAEGRWTVPGGRVEWGETLAAAVTRELAEETGLRGRCGPLLGFVERIDTDHHFVIFDFAVDLAEERGGEAASDAAALAWVPLGDLSTWPLVPGLLSFLQEVGVVPA</sequence>
<dbReference type="Proteomes" id="UP001589788">
    <property type="component" value="Unassembled WGS sequence"/>
</dbReference>
<dbReference type="PROSITE" id="PS00893">
    <property type="entry name" value="NUDIX_BOX"/>
    <property type="match status" value="1"/>
</dbReference>
<dbReference type="CDD" id="cd04673">
    <property type="entry name" value="NUDIX_ADPRase"/>
    <property type="match status" value="1"/>
</dbReference>
<gene>
    <name evidence="5" type="ORF">ACFFRE_12900</name>
</gene>
<accession>A0ABV6C5S7</accession>
<dbReference type="InterPro" id="IPR000086">
    <property type="entry name" value="NUDIX_hydrolase_dom"/>
</dbReference>
<dbReference type="Pfam" id="PF00293">
    <property type="entry name" value="NUDIX"/>
    <property type="match status" value="1"/>
</dbReference>
<evidence type="ECO:0000313" key="6">
    <source>
        <dbReference type="Proteomes" id="UP001589788"/>
    </source>
</evidence>
<dbReference type="EMBL" id="JBHLYQ010000223">
    <property type="protein sequence ID" value="MFC0083026.1"/>
    <property type="molecule type" value="Genomic_DNA"/>
</dbReference>
<comment type="caution">
    <text evidence="5">The sequence shown here is derived from an EMBL/GenBank/DDBJ whole genome shotgun (WGS) entry which is preliminary data.</text>
</comment>
<comment type="similarity">
    <text evidence="1 3">Belongs to the Nudix hydrolase family.</text>
</comment>
<dbReference type="PANTHER" id="PTHR43736:SF1">
    <property type="entry name" value="DIHYDRONEOPTERIN TRIPHOSPHATE DIPHOSPHATASE"/>
    <property type="match status" value="1"/>
</dbReference>
<dbReference type="SUPFAM" id="SSF55811">
    <property type="entry name" value="Nudix"/>
    <property type="match status" value="1"/>
</dbReference>
<feature type="domain" description="Nudix hydrolase" evidence="4">
    <location>
        <begin position="3"/>
        <end position="129"/>
    </location>
</feature>